<dbReference type="AlphaFoldDB" id="A0A0U9HH19"/>
<dbReference type="PANTHER" id="PTHR39178">
    <property type="entry name" value="HYPOTHETICAL RIBOSOME-ASSOCIATED PROTEIN"/>
    <property type="match status" value="1"/>
</dbReference>
<keyword evidence="1" id="KW-0690">Ribosome biogenesis</keyword>
<dbReference type="GO" id="GO:0006508">
    <property type="term" value="P:proteolysis"/>
    <property type="evidence" value="ECO:0007669"/>
    <property type="project" value="UniProtKB-KW"/>
</dbReference>
<name>A0A0U9HH19_9FIRM</name>
<comment type="similarity">
    <text evidence="5">Belongs to the Prp family.</text>
</comment>
<evidence type="ECO:0000313" key="7">
    <source>
        <dbReference type="EMBL" id="GAQ25997.1"/>
    </source>
</evidence>
<dbReference type="PANTHER" id="PTHR39178:SF1">
    <property type="entry name" value="RIBOSOMAL-PROCESSING CYSTEINE PROTEASE PRP"/>
    <property type="match status" value="1"/>
</dbReference>
<evidence type="ECO:0000256" key="3">
    <source>
        <dbReference type="ARBA" id="ARBA00022801"/>
    </source>
</evidence>
<dbReference type="Pfam" id="PF04327">
    <property type="entry name" value="Peptidase_Prp"/>
    <property type="match status" value="1"/>
</dbReference>
<keyword evidence="2" id="KW-0645">Protease</keyword>
<sequence length="106" mass="11617">MHVDPFGGYRLIEISGHAGYDEYGKDIVCAAVSALAQTMALGLEKVVGIKAKIKKKDGYFLLKIPKDLSAEKADKVNIIMETFILGIEDISKSYPSNIQVDVIEEV</sequence>
<keyword evidence="3" id="KW-0378">Hydrolase</keyword>
<dbReference type="InterPro" id="IPR036764">
    <property type="entry name" value="Peptidase_Prp_sf"/>
</dbReference>
<evidence type="ECO:0000256" key="6">
    <source>
        <dbReference type="ARBA" id="ARBA00044538"/>
    </source>
</evidence>
<keyword evidence="4" id="KW-0788">Thiol protease</keyword>
<gene>
    <name evidence="7" type="ORF">TSYNT_9250</name>
</gene>
<dbReference type="InterPro" id="IPR007422">
    <property type="entry name" value="Peptidase_Prp"/>
</dbReference>
<evidence type="ECO:0000256" key="5">
    <source>
        <dbReference type="ARBA" id="ARBA00044503"/>
    </source>
</evidence>
<evidence type="ECO:0000256" key="1">
    <source>
        <dbReference type="ARBA" id="ARBA00022517"/>
    </source>
</evidence>
<keyword evidence="8" id="KW-1185">Reference proteome</keyword>
<dbReference type="GO" id="GO:0042254">
    <property type="term" value="P:ribosome biogenesis"/>
    <property type="evidence" value="ECO:0007669"/>
    <property type="project" value="UniProtKB-KW"/>
</dbReference>
<dbReference type="Proteomes" id="UP000062160">
    <property type="component" value="Unassembled WGS sequence"/>
</dbReference>
<accession>A0A0U9HH19</accession>
<dbReference type="GO" id="GO:0008234">
    <property type="term" value="F:cysteine-type peptidase activity"/>
    <property type="evidence" value="ECO:0007669"/>
    <property type="project" value="UniProtKB-KW"/>
</dbReference>
<evidence type="ECO:0000256" key="4">
    <source>
        <dbReference type="ARBA" id="ARBA00022807"/>
    </source>
</evidence>
<evidence type="ECO:0000313" key="8">
    <source>
        <dbReference type="Proteomes" id="UP000062160"/>
    </source>
</evidence>
<dbReference type="CDD" id="cd16332">
    <property type="entry name" value="Prp-like"/>
    <property type="match status" value="1"/>
</dbReference>
<dbReference type="Gene3D" id="3.30.70.1490">
    <property type="entry name" value="Cysteine protease Prp"/>
    <property type="match status" value="1"/>
</dbReference>
<organism evidence="7">
    <name type="scientific">Tepidanaerobacter syntrophicus</name>
    <dbReference type="NCBI Taxonomy" id="224999"/>
    <lineage>
        <taxon>Bacteria</taxon>
        <taxon>Bacillati</taxon>
        <taxon>Bacillota</taxon>
        <taxon>Clostridia</taxon>
        <taxon>Thermosediminibacterales</taxon>
        <taxon>Tepidanaerobacteraceae</taxon>
        <taxon>Tepidanaerobacter</taxon>
    </lineage>
</organism>
<evidence type="ECO:0000256" key="2">
    <source>
        <dbReference type="ARBA" id="ARBA00022670"/>
    </source>
</evidence>
<dbReference type="STRING" id="224999.GCA_001485475_02035"/>
<dbReference type="SUPFAM" id="SSF118010">
    <property type="entry name" value="TM1457-like"/>
    <property type="match status" value="1"/>
</dbReference>
<reference evidence="7" key="1">
    <citation type="journal article" date="2016" name="Genome Announc.">
        <title>Draft Genome Sequence of the Syntrophic Lactate-Degrading Bacterium Tepidanaerobacter syntrophicus JLT.</title>
        <authorList>
            <person name="Matsuura N."/>
            <person name="Ohashi A."/>
            <person name="Tourlousse D.M."/>
            <person name="Sekiguchi Y."/>
        </authorList>
    </citation>
    <scope>NUCLEOTIDE SEQUENCE [LARGE SCALE GENOMIC DNA]</scope>
    <source>
        <strain evidence="7">JL</strain>
    </source>
</reference>
<dbReference type="EMBL" id="DF977003">
    <property type="protein sequence ID" value="GAQ25997.1"/>
    <property type="molecule type" value="Genomic_DNA"/>
</dbReference>
<proteinExistence type="inferred from homology"/>
<protein>
    <recommendedName>
        <fullName evidence="6">Ribosomal processing cysteine protease Prp</fullName>
    </recommendedName>
</protein>